<dbReference type="CDD" id="cd02961">
    <property type="entry name" value="PDI_a_family"/>
    <property type="match status" value="1"/>
</dbReference>
<dbReference type="PRINTS" id="PR00421">
    <property type="entry name" value="THIOREDOXIN"/>
</dbReference>
<sequence length="245" mass="27615">MNVPRLDVNMRLRVLHRLPGRQEPACNKRANTLQSRSRSSPVSRGKLSVTLSLEDDGTVVQNSRRFLVASVALGSALFGAPDNTNALTMSYEEARIATLETELRKVRMQELAILQKITEARADRAAEAARIAGPLPVVPDVLELYPDTWDVAIGQQRAIFVEFYAPWCPYCKRLEPIWKELAEESSVNESGLQIARINADKYTEFMDRYDVEGYPTLILFKEGRPISTYRGRAELQALKTFVNQA</sequence>
<organism evidence="3 4">
    <name type="scientific">Cymbomonas tetramitiformis</name>
    <dbReference type="NCBI Taxonomy" id="36881"/>
    <lineage>
        <taxon>Eukaryota</taxon>
        <taxon>Viridiplantae</taxon>
        <taxon>Chlorophyta</taxon>
        <taxon>Pyramimonadophyceae</taxon>
        <taxon>Pyramimonadales</taxon>
        <taxon>Pyramimonadaceae</taxon>
        <taxon>Cymbomonas</taxon>
    </lineage>
</organism>
<evidence type="ECO:0000313" key="4">
    <source>
        <dbReference type="Proteomes" id="UP001190700"/>
    </source>
</evidence>
<dbReference type="InterPro" id="IPR036249">
    <property type="entry name" value="Thioredoxin-like_sf"/>
</dbReference>
<dbReference type="Proteomes" id="UP001190700">
    <property type="component" value="Unassembled WGS sequence"/>
</dbReference>
<dbReference type="InterPro" id="IPR013766">
    <property type="entry name" value="Thioredoxin_domain"/>
</dbReference>
<dbReference type="InterPro" id="IPR017937">
    <property type="entry name" value="Thioredoxin_CS"/>
</dbReference>
<dbReference type="EMBL" id="LGRX02006579">
    <property type="protein sequence ID" value="KAK3276386.1"/>
    <property type="molecule type" value="Genomic_DNA"/>
</dbReference>
<feature type="domain" description="Thioredoxin" evidence="2">
    <location>
        <begin position="115"/>
        <end position="245"/>
    </location>
</feature>
<evidence type="ECO:0000259" key="2">
    <source>
        <dbReference type="PROSITE" id="PS51352"/>
    </source>
</evidence>
<dbReference type="InterPro" id="IPR051063">
    <property type="entry name" value="PDI"/>
</dbReference>
<accession>A0AAE0GE07</accession>
<comment type="similarity">
    <text evidence="1">Belongs to the protein disulfide isomerase family.</text>
</comment>
<comment type="caution">
    <text evidence="3">The sequence shown here is derived from an EMBL/GenBank/DDBJ whole genome shotgun (WGS) entry which is preliminary data.</text>
</comment>
<evidence type="ECO:0000313" key="3">
    <source>
        <dbReference type="EMBL" id="KAK3276386.1"/>
    </source>
</evidence>
<dbReference type="PANTHER" id="PTHR45672:SF15">
    <property type="entry name" value="THIOREDOXIN DOMAIN-CONTAINING PROTEIN"/>
    <property type="match status" value="1"/>
</dbReference>
<dbReference type="Gene3D" id="3.40.30.10">
    <property type="entry name" value="Glutaredoxin"/>
    <property type="match status" value="1"/>
</dbReference>
<dbReference type="Pfam" id="PF00085">
    <property type="entry name" value="Thioredoxin"/>
    <property type="match status" value="1"/>
</dbReference>
<dbReference type="PROSITE" id="PS00194">
    <property type="entry name" value="THIOREDOXIN_1"/>
    <property type="match status" value="1"/>
</dbReference>
<protein>
    <recommendedName>
        <fullName evidence="2">Thioredoxin domain-containing protein</fullName>
    </recommendedName>
</protein>
<dbReference type="AlphaFoldDB" id="A0AAE0GE07"/>
<name>A0AAE0GE07_9CHLO</name>
<keyword evidence="4" id="KW-1185">Reference proteome</keyword>
<dbReference type="SUPFAM" id="SSF52833">
    <property type="entry name" value="Thioredoxin-like"/>
    <property type="match status" value="1"/>
</dbReference>
<dbReference type="GO" id="GO:0005783">
    <property type="term" value="C:endoplasmic reticulum"/>
    <property type="evidence" value="ECO:0007669"/>
    <property type="project" value="TreeGrafter"/>
</dbReference>
<dbReference type="GO" id="GO:0006457">
    <property type="term" value="P:protein folding"/>
    <property type="evidence" value="ECO:0007669"/>
    <property type="project" value="TreeGrafter"/>
</dbReference>
<gene>
    <name evidence="3" type="ORF">CYMTET_15532</name>
</gene>
<evidence type="ECO:0000256" key="1">
    <source>
        <dbReference type="ARBA" id="ARBA00006347"/>
    </source>
</evidence>
<proteinExistence type="inferred from homology"/>
<dbReference type="PROSITE" id="PS51352">
    <property type="entry name" value="THIOREDOXIN_2"/>
    <property type="match status" value="1"/>
</dbReference>
<dbReference type="PANTHER" id="PTHR45672">
    <property type="entry name" value="PROTEIN DISULFIDE-ISOMERASE C17H9.14C-RELATED"/>
    <property type="match status" value="1"/>
</dbReference>
<reference evidence="3 4" key="1">
    <citation type="journal article" date="2015" name="Genome Biol. Evol.">
        <title>Comparative Genomics of a Bacterivorous Green Alga Reveals Evolutionary Causalities and Consequences of Phago-Mixotrophic Mode of Nutrition.</title>
        <authorList>
            <person name="Burns J.A."/>
            <person name="Paasch A."/>
            <person name="Narechania A."/>
            <person name="Kim E."/>
        </authorList>
    </citation>
    <scope>NUCLEOTIDE SEQUENCE [LARGE SCALE GENOMIC DNA]</scope>
    <source>
        <strain evidence="3 4">PLY_AMNH</strain>
    </source>
</reference>
<dbReference type="GO" id="GO:0003756">
    <property type="term" value="F:protein disulfide isomerase activity"/>
    <property type="evidence" value="ECO:0007669"/>
    <property type="project" value="TreeGrafter"/>
</dbReference>